<dbReference type="Pfam" id="PF18803">
    <property type="entry name" value="CxC2"/>
    <property type="match status" value="1"/>
</dbReference>
<dbReference type="EMBL" id="MU154769">
    <property type="protein sequence ID" value="KAF9487541.1"/>
    <property type="molecule type" value="Genomic_DNA"/>
</dbReference>
<dbReference type="AlphaFoldDB" id="A0A9P5ZHH8"/>
<protein>
    <recommendedName>
        <fullName evidence="1">CxC2-like cysteine cluster KDZ transposase-associated domain-containing protein</fullName>
    </recommendedName>
</protein>
<dbReference type="InterPro" id="IPR041457">
    <property type="entry name" value="CxC2_KDZ-assoc"/>
</dbReference>
<name>A0A9P5ZHH8_PLEER</name>
<sequence>MGVKVNICVINVSWRQAYTDHWRDDYFEDFSLQSLLTVTLGYDGGPCPGSPDVANNFVIIDVSGIHRINVAFCGCCRKGISTHCRNLLLRHRLFPATLKVPQAAFTFNVLNTFHVLNLQSKISTYDFYQGLEHKTDNAGIEDLPDYYERFLDVMRTYRNLKSAKRSGRAHDPAGVNSTSPGQCAIECLACPHPGQNLPEGWENATDHQWLYSLILTMDANFRLKNRQHVVRNDASLGDSWGHWVPSGPFLKHVQAHSQDIDVRP</sequence>
<reference evidence="2" key="1">
    <citation type="submission" date="2020-11" db="EMBL/GenBank/DDBJ databases">
        <authorList>
            <consortium name="DOE Joint Genome Institute"/>
            <person name="Ahrendt S."/>
            <person name="Riley R."/>
            <person name="Andreopoulos W."/>
            <person name="Labutti K."/>
            <person name="Pangilinan J."/>
            <person name="Ruiz-Duenas F.J."/>
            <person name="Barrasa J.M."/>
            <person name="Sanchez-Garcia M."/>
            <person name="Camarero S."/>
            <person name="Miyauchi S."/>
            <person name="Serrano A."/>
            <person name="Linde D."/>
            <person name="Babiker R."/>
            <person name="Drula E."/>
            <person name="Ayuso-Fernandez I."/>
            <person name="Pacheco R."/>
            <person name="Padilla G."/>
            <person name="Ferreira P."/>
            <person name="Barriuso J."/>
            <person name="Kellner H."/>
            <person name="Castanera R."/>
            <person name="Alfaro M."/>
            <person name="Ramirez L."/>
            <person name="Pisabarro A.G."/>
            <person name="Kuo A."/>
            <person name="Tritt A."/>
            <person name="Lipzen A."/>
            <person name="He G."/>
            <person name="Yan M."/>
            <person name="Ng V."/>
            <person name="Cullen D."/>
            <person name="Martin F."/>
            <person name="Rosso M.-N."/>
            <person name="Henrissat B."/>
            <person name="Hibbett D."/>
            <person name="Martinez A.T."/>
            <person name="Grigoriev I.V."/>
        </authorList>
    </citation>
    <scope>NUCLEOTIDE SEQUENCE</scope>
    <source>
        <strain evidence="2">ATCC 90797</strain>
    </source>
</reference>
<accession>A0A9P5ZHH8</accession>
<gene>
    <name evidence="2" type="ORF">BDN71DRAFT_1485296</name>
</gene>
<keyword evidence="3" id="KW-1185">Reference proteome</keyword>
<evidence type="ECO:0000313" key="2">
    <source>
        <dbReference type="EMBL" id="KAF9487541.1"/>
    </source>
</evidence>
<evidence type="ECO:0000259" key="1">
    <source>
        <dbReference type="Pfam" id="PF18803"/>
    </source>
</evidence>
<feature type="domain" description="CxC2-like cysteine cluster KDZ transposase-associated" evidence="1">
    <location>
        <begin position="36"/>
        <end position="139"/>
    </location>
</feature>
<evidence type="ECO:0000313" key="3">
    <source>
        <dbReference type="Proteomes" id="UP000807025"/>
    </source>
</evidence>
<proteinExistence type="predicted"/>
<dbReference type="Proteomes" id="UP000807025">
    <property type="component" value="Unassembled WGS sequence"/>
</dbReference>
<organism evidence="2 3">
    <name type="scientific">Pleurotus eryngii</name>
    <name type="common">Boletus of the steppes</name>
    <dbReference type="NCBI Taxonomy" id="5323"/>
    <lineage>
        <taxon>Eukaryota</taxon>
        <taxon>Fungi</taxon>
        <taxon>Dikarya</taxon>
        <taxon>Basidiomycota</taxon>
        <taxon>Agaricomycotina</taxon>
        <taxon>Agaricomycetes</taxon>
        <taxon>Agaricomycetidae</taxon>
        <taxon>Agaricales</taxon>
        <taxon>Pleurotineae</taxon>
        <taxon>Pleurotaceae</taxon>
        <taxon>Pleurotus</taxon>
    </lineage>
</organism>
<comment type="caution">
    <text evidence="2">The sequence shown here is derived from an EMBL/GenBank/DDBJ whole genome shotgun (WGS) entry which is preliminary data.</text>
</comment>
<dbReference type="OrthoDB" id="3235114at2759"/>